<accession>A0ABY6HN79</accession>
<evidence type="ECO:0000259" key="1">
    <source>
        <dbReference type="Pfam" id="PF03551"/>
    </source>
</evidence>
<proteinExistence type="predicted"/>
<gene>
    <name evidence="2" type="ORF">NEF87_000234</name>
</gene>
<keyword evidence="3" id="KW-1185">Reference proteome</keyword>
<dbReference type="EMBL" id="CP104013">
    <property type="protein sequence ID" value="UYP43949.1"/>
    <property type="molecule type" value="Genomic_DNA"/>
</dbReference>
<dbReference type="SUPFAM" id="SSF46785">
    <property type="entry name" value="Winged helix' DNA-binding domain"/>
    <property type="match status" value="1"/>
</dbReference>
<dbReference type="Gene3D" id="1.10.10.10">
    <property type="entry name" value="Winged helix-like DNA-binding domain superfamily/Winged helix DNA-binding domain"/>
    <property type="match status" value="1"/>
</dbReference>
<dbReference type="InterPro" id="IPR005149">
    <property type="entry name" value="Tscrpt_reg_PadR_N"/>
</dbReference>
<feature type="domain" description="Transcription regulator PadR N-terminal" evidence="1">
    <location>
        <begin position="2"/>
        <end position="61"/>
    </location>
</feature>
<dbReference type="Pfam" id="PF03551">
    <property type="entry name" value="PadR"/>
    <property type="match status" value="1"/>
</dbReference>
<dbReference type="InterPro" id="IPR036390">
    <property type="entry name" value="WH_DNA-bd_sf"/>
</dbReference>
<dbReference type="Proteomes" id="UP001208689">
    <property type="component" value="Chromosome"/>
</dbReference>
<organism evidence="2 3">
    <name type="scientific">Candidatus Lokiarchaeum ossiferum</name>
    <dbReference type="NCBI Taxonomy" id="2951803"/>
    <lineage>
        <taxon>Archaea</taxon>
        <taxon>Promethearchaeati</taxon>
        <taxon>Promethearchaeota</taxon>
        <taxon>Promethearchaeia</taxon>
        <taxon>Promethearchaeales</taxon>
        <taxon>Promethearchaeaceae</taxon>
        <taxon>Candidatus Lokiarchaeum</taxon>
    </lineage>
</organism>
<reference evidence="2" key="1">
    <citation type="submission" date="2022-09" db="EMBL/GenBank/DDBJ databases">
        <title>Actin cytoskeleton and complex cell architecture in an #Asgard archaeon.</title>
        <authorList>
            <person name="Ponce Toledo R.I."/>
            <person name="Schleper C."/>
            <person name="Rodrigues Oliveira T."/>
            <person name="Wollweber F."/>
            <person name="Xu J."/>
            <person name="Rittmann S."/>
            <person name="Klingl A."/>
            <person name="Pilhofer M."/>
        </authorList>
    </citation>
    <scope>NUCLEOTIDE SEQUENCE</scope>
    <source>
        <strain evidence="2">B-35</strain>
    </source>
</reference>
<dbReference type="InterPro" id="IPR036388">
    <property type="entry name" value="WH-like_DNA-bd_sf"/>
</dbReference>
<name>A0ABY6HN79_9ARCH</name>
<evidence type="ECO:0000313" key="3">
    <source>
        <dbReference type="Proteomes" id="UP001208689"/>
    </source>
</evidence>
<sequence>MTGSNIIKKIQEVSLDHWKPSPGSLYPILTEMQDDLIIELVLNSNKKAKTYRITDIGLKMLKIITNSSILLTQPRGTFPPTMNKDNIQYLFQNQYHDATLDELVKLQKFYLFLADLTTQMIGSKLKTYEK</sequence>
<protein>
    <recommendedName>
        <fullName evidence="1">Transcription regulator PadR N-terminal domain-containing protein</fullName>
    </recommendedName>
</protein>
<evidence type="ECO:0000313" key="2">
    <source>
        <dbReference type="EMBL" id="UYP43949.1"/>
    </source>
</evidence>